<dbReference type="GO" id="GO:0016874">
    <property type="term" value="F:ligase activity"/>
    <property type="evidence" value="ECO:0007669"/>
    <property type="project" value="UniProtKB-KW"/>
</dbReference>
<evidence type="ECO:0000256" key="1">
    <source>
        <dbReference type="SAM" id="MobiDB-lite"/>
    </source>
</evidence>
<accession>A0ABW3BMB9</accession>
<evidence type="ECO:0000259" key="2">
    <source>
        <dbReference type="Pfam" id="PF13298"/>
    </source>
</evidence>
<keyword evidence="3" id="KW-0436">Ligase</keyword>
<dbReference type="NCBIfam" id="TIGR02777">
    <property type="entry name" value="LigD_PE_dom"/>
    <property type="match status" value="1"/>
</dbReference>
<dbReference type="PANTHER" id="PTHR39465:SF1">
    <property type="entry name" value="DNA LIGASE D 3'-PHOSPHOESTERASE DOMAIN-CONTAINING PROTEIN"/>
    <property type="match status" value="1"/>
</dbReference>
<proteinExistence type="predicted"/>
<organism evidence="3 4">
    <name type="scientific">Streptomonospora algeriensis</name>
    <dbReference type="NCBI Taxonomy" id="995084"/>
    <lineage>
        <taxon>Bacteria</taxon>
        <taxon>Bacillati</taxon>
        <taxon>Actinomycetota</taxon>
        <taxon>Actinomycetes</taxon>
        <taxon>Streptosporangiales</taxon>
        <taxon>Nocardiopsidaceae</taxon>
        <taxon>Streptomonospora</taxon>
    </lineage>
</organism>
<sequence length="211" mass="23300">RDSALGEYRRRRDFARTAEPEGACDRGGGEGPLFVVQRHLARREHYDLRLEVDGVLKSWAVPKGPSTDPSEKRLAVPTEDHPLDYAEFEGTIPAGDYGGGTVLVWDTGTYANTTAKKGRRLSMAEGLEHGHVSFELHGEKLTGSFGLNRFRSGEEGDEEAWLLVKQRDSAADTRSDPVSARPESVRTGRGIREVAEAEGRTLKGRPREEGR</sequence>
<dbReference type="PANTHER" id="PTHR39465">
    <property type="entry name" value="DNA LIGASE D, 3'-PHOSPHOESTERASE DOMAIN"/>
    <property type="match status" value="1"/>
</dbReference>
<feature type="domain" description="DNA ligase D 3'-phosphoesterase" evidence="2">
    <location>
        <begin position="37"/>
        <end position="149"/>
    </location>
</feature>
<evidence type="ECO:0000313" key="4">
    <source>
        <dbReference type="Proteomes" id="UP001596956"/>
    </source>
</evidence>
<dbReference type="EMBL" id="JBHTHR010000923">
    <property type="protein sequence ID" value="MFD0803489.1"/>
    <property type="molecule type" value="Genomic_DNA"/>
</dbReference>
<dbReference type="Proteomes" id="UP001596956">
    <property type="component" value="Unassembled WGS sequence"/>
</dbReference>
<dbReference type="Pfam" id="PF13298">
    <property type="entry name" value="LigD_N"/>
    <property type="match status" value="1"/>
</dbReference>
<feature type="region of interest" description="Disordered" evidence="1">
    <location>
        <begin position="1"/>
        <end position="30"/>
    </location>
</feature>
<gene>
    <name evidence="3" type="ORF">ACFQZU_19495</name>
</gene>
<feature type="non-terminal residue" evidence="3">
    <location>
        <position position="1"/>
    </location>
</feature>
<feature type="compositionally biased region" description="Basic and acidic residues" evidence="1">
    <location>
        <begin position="166"/>
        <end position="175"/>
    </location>
</feature>
<dbReference type="InterPro" id="IPR014144">
    <property type="entry name" value="LigD_PE_domain"/>
</dbReference>
<feature type="region of interest" description="Disordered" evidence="1">
    <location>
        <begin position="166"/>
        <end position="211"/>
    </location>
</feature>
<comment type="caution">
    <text evidence="3">The sequence shown here is derived from an EMBL/GenBank/DDBJ whole genome shotgun (WGS) entry which is preliminary data.</text>
</comment>
<feature type="compositionally biased region" description="Basic and acidic residues" evidence="1">
    <location>
        <begin position="1"/>
        <end position="28"/>
    </location>
</feature>
<feature type="compositionally biased region" description="Basic and acidic residues" evidence="1">
    <location>
        <begin position="183"/>
        <end position="211"/>
    </location>
</feature>
<keyword evidence="4" id="KW-1185">Reference proteome</keyword>
<protein>
    <submittedName>
        <fullName evidence="3">DNA polymerase ligase N-terminal domain-containing protein</fullName>
    </submittedName>
</protein>
<reference evidence="4" key="1">
    <citation type="journal article" date="2019" name="Int. J. Syst. Evol. Microbiol.">
        <title>The Global Catalogue of Microorganisms (GCM) 10K type strain sequencing project: providing services to taxonomists for standard genome sequencing and annotation.</title>
        <authorList>
            <consortium name="The Broad Institute Genomics Platform"/>
            <consortium name="The Broad Institute Genome Sequencing Center for Infectious Disease"/>
            <person name="Wu L."/>
            <person name="Ma J."/>
        </authorList>
    </citation>
    <scope>NUCLEOTIDE SEQUENCE [LARGE SCALE GENOMIC DNA]</scope>
    <source>
        <strain evidence="4">CCUG 63369</strain>
    </source>
</reference>
<evidence type="ECO:0000313" key="3">
    <source>
        <dbReference type="EMBL" id="MFD0803489.1"/>
    </source>
</evidence>
<name>A0ABW3BMB9_9ACTN</name>